<reference evidence="4" key="1">
    <citation type="submission" date="2006-10" db="EMBL/GenBank/DDBJ databases">
        <authorList>
            <person name="Amadeo P."/>
            <person name="Zhao Q."/>
            <person name="Wortman J."/>
            <person name="Fraser-Liggett C."/>
            <person name="Carlton J."/>
        </authorList>
    </citation>
    <scope>NUCLEOTIDE SEQUENCE</scope>
    <source>
        <strain evidence="4">G3</strain>
    </source>
</reference>
<evidence type="ECO:0000259" key="2">
    <source>
        <dbReference type="Pfam" id="PF18401"/>
    </source>
</evidence>
<dbReference type="SUPFAM" id="SSF53448">
    <property type="entry name" value="Nucleotide-diphospho-sugar transferases"/>
    <property type="match status" value="1"/>
</dbReference>
<dbReference type="GO" id="GO:0003980">
    <property type="term" value="F:UDP-glucose:glycoprotein glucosyltransferase activity"/>
    <property type="evidence" value="ECO:0000318"/>
    <property type="project" value="GO_Central"/>
</dbReference>
<dbReference type="EMBL" id="DS113406">
    <property type="protein sequence ID" value="EAY07178.1"/>
    <property type="molecule type" value="Genomic_DNA"/>
</dbReference>
<dbReference type="RefSeq" id="XP_001319401.1">
    <property type="nucleotide sequence ID" value="XM_001319366.1"/>
</dbReference>
<evidence type="ECO:0008006" key="6">
    <source>
        <dbReference type="Google" id="ProtNLM"/>
    </source>
</evidence>
<dbReference type="Proteomes" id="UP000001542">
    <property type="component" value="Unassembled WGS sequence"/>
</dbReference>
<evidence type="ECO:0000313" key="4">
    <source>
        <dbReference type="EMBL" id="EAY07178.1"/>
    </source>
</evidence>
<evidence type="ECO:0000256" key="1">
    <source>
        <dbReference type="ARBA" id="ARBA00001913"/>
    </source>
</evidence>
<dbReference type="InParanoid" id="A2EJK8"/>
<protein>
    <recommendedName>
        <fullName evidence="6">Glucosyltransferase 24 catalytic domain-containing protein</fullName>
    </recommendedName>
</protein>
<proteinExistence type="predicted"/>
<organism evidence="4 5">
    <name type="scientific">Trichomonas vaginalis (strain ATCC PRA-98 / G3)</name>
    <dbReference type="NCBI Taxonomy" id="412133"/>
    <lineage>
        <taxon>Eukaryota</taxon>
        <taxon>Metamonada</taxon>
        <taxon>Parabasalia</taxon>
        <taxon>Trichomonadida</taxon>
        <taxon>Trichomonadidae</taxon>
        <taxon>Trichomonas</taxon>
    </lineage>
</organism>
<sequence>MLIFLIIFASSIKLQMIGDWADCSRKDEIRMFLREIDQEFYKNIEQSLFNNHEIDENQLLDQLKLKMDPEFYSLLLISLKFRLFQPKTSLKYPNNKRNPVLKGLQVLEKTKIPSENTPGLKSKIISHIFSNISDSTNKYDYLLDILQNFPSYSQKIANSSVNNSLLKEFQSIKMPRHNAILEINSRQVKTHIYDFLYSLIEEFKFQRVISKFNLTKEQIERIHEVQIGSSKPIYVETPSLYAGAVVRDVFANQIAEKWDLQVDLKRQGVDIFYTKKNLLTVQLFIKLFDKLAKKILQKALDELQLPQMLTIVTFPIFRASNLTEIEVAFAFKTILRYFGGRTATQFLLDGLEIGYKDAYEKIGCEISWNLLNFVMEPSTSEYSSLNEILSFINKHNITENMMFVNGNPIFTDSITKTIDKVPMMYEKMTRSLQKKGLLENVTIFNDQMKNESIILDKLNLTAINSEKVYTDISRFSIDQQLLILKELEESEIIYMNQNETQRVHVFLFGNINESYVKSIESASLSIILHHIQNPSKVLKKFIRSREYNTCVLIGAQIFNYFIDYNLINFYINDLKSNLINDDYESNISLYLTMWRQVLISRSIISEVEIPKIPKNLILTKGNGPFKIDLYMNPFDETASQWLELLKILSNYNLTSVRIVLTPSLVNEIPEHMKYRHLFDFNSDCIDVDNENFILKYPNNFIVQRESNKVVVKSIGSISKCNIRQNFVEINNKLLRISEEGYFMTNLRVGAYNVRGLEGKSFKVDSFSQYNFDYIHNGEQFEVDPSDNQLLNVYVSTTNNFNSSSQLMTMIYSLVKNTQLKTKFYIVGSNIPIKSNKFDFEFVPIIFPPTYIVPENYDLQQQIFKFLLLDIVLPPNIENILILNQNLFWKGNAGRFLKLNLKDSVIAMPDISNDTSKVSNKVFMSEEMKNARKFRPYHSSALSFVNFVNWQQKKSSSLLRKIYFEMMHKSSFIEYDDELINLVQDKLQFLTLPIETCFCDFFGDLNGKKPLCIHLCSNSSYNYIDDDYERYVNEAISYEL</sequence>
<evidence type="ECO:0000313" key="5">
    <source>
        <dbReference type="Proteomes" id="UP000001542"/>
    </source>
</evidence>
<feature type="domain" description="UGGT thioredoxin-like" evidence="2">
    <location>
        <begin position="130"/>
        <end position="222"/>
    </location>
</feature>
<dbReference type="VEuPathDB" id="TrichDB:TVAGG3_0617340"/>
<keyword evidence="5" id="KW-1185">Reference proteome</keyword>
<dbReference type="VEuPathDB" id="TrichDB:TVAG_197920"/>
<dbReference type="PANTHER" id="PTHR11226">
    <property type="entry name" value="UDP-GLUCOSE GLYCOPROTEIN:GLUCOSYLTRANSFERASE"/>
    <property type="match status" value="1"/>
</dbReference>
<dbReference type="PANTHER" id="PTHR11226:SF0">
    <property type="entry name" value="UDP-GLUCOSE:GLYCOPROTEIN GLUCOSYLTRANSFERASE"/>
    <property type="match status" value="1"/>
</dbReference>
<gene>
    <name evidence="4" type="ORF">TVAG_197920</name>
</gene>
<dbReference type="STRING" id="5722.A2EJK8"/>
<dbReference type="GO" id="GO:0018279">
    <property type="term" value="P:protein N-linked glycosylation via asparagine"/>
    <property type="evidence" value="ECO:0000318"/>
    <property type="project" value="GO_Central"/>
</dbReference>
<dbReference type="InterPro" id="IPR040497">
    <property type="entry name" value="Glyco_transf_24"/>
</dbReference>
<evidence type="ECO:0000259" key="3">
    <source>
        <dbReference type="Pfam" id="PF18404"/>
    </source>
</evidence>
<dbReference type="eggNOG" id="KOG1879">
    <property type="taxonomic scope" value="Eukaryota"/>
</dbReference>
<dbReference type="InterPro" id="IPR029044">
    <property type="entry name" value="Nucleotide-diphossugar_trans"/>
</dbReference>
<feature type="domain" description="Glucosyltransferase 24 catalytic" evidence="3">
    <location>
        <begin position="806"/>
        <end position="1019"/>
    </location>
</feature>
<dbReference type="GO" id="GO:0051082">
    <property type="term" value="F:unfolded protein binding"/>
    <property type="evidence" value="ECO:0000318"/>
    <property type="project" value="GO_Central"/>
</dbReference>
<dbReference type="OrthoDB" id="10587269at2759"/>
<accession>A2EJK8</accession>
<dbReference type="KEGG" id="tva:4765064"/>
<dbReference type="InterPro" id="IPR040694">
    <property type="entry name" value="UGGT_TRXL_2"/>
</dbReference>
<name>A2EJK8_TRIV3</name>
<dbReference type="Pfam" id="PF18404">
    <property type="entry name" value="Glyco_transf_24"/>
    <property type="match status" value="1"/>
</dbReference>
<dbReference type="AlphaFoldDB" id="A2EJK8"/>
<reference evidence="4" key="2">
    <citation type="journal article" date="2007" name="Science">
        <title>Draft genome sequence of the sexually transmitted pathogen Trichomonas vaginalis.</title>
        <authorList>
            <person name="Carlton J.M."/>
            <person name="Hirt R.P."/>
            <person name="Silva J.C."/>
            <person name="Delcher A.L."/>
            <person name="Schatz M."/>
            <person name="Zhao Q."/>
            <person name="Wortman J.R."/>
            <person name="Bidwell S.L."/>
            <person name="Alsmark U.C.M."/>
            <person name="Besteiro S."/>
            <person name="Sicheritz-Ponten T."/>
            <person name="Noel C.J."/>
            <person name="Dacks J.B."/>
            <person name="Foster P.G."/>
            <person name="Simillion C."/>
            <person name="Van de Peer Y."/>
            <person name="Miranda-Saavedra D."/>
            <person name="Barton G.J."/>
            <person name="Westrop G.D."/>
            <person name="Mueller S."/>
            <person name="Dessi D."/>
            <person name="Fiori P.L."/>
            <person name="Ren Q."/>
            <person name="Paulsen I."/>
            <person name="Zhang H."/>
            <person name="Bastida-Corcuera F.D."/>
            <person name="Simoes-Barbosa A."/>
            <person name="Brown M.T."/>
            <person name="Hayes R.D."/>
            <person name="Mukherjee M."/>
            <person name="Okumura C.Y."/>
            <person name="Schneider R."/>
            <person name="Smith A.J."/>
            <person name="Vanacova S."/>
            <person name="Villalvazo M."/>
            <person name="Haas B.J."/>
            <person name="Pertea M."/>
            <person name="Feldblyum T.V."/>
            <person name="Utterback T.R."/>
            <person name="Shu C.L."/>
            <person name="Osoegawa K."/>
            <person name="de Jong P.J."/>
            <person name="Hrdy I."/>
            <person name="Horvathova L."/>
            <person name="Zubacova Z."/>
            <person name="Dolezal P."/>
            <person name="Malik S.B."/>
            <person name="Logsdon J.M. Jr."/>
            <person name="Henze K."/>
            <person name="Gupta A."/>
            <person name="Wang C.C."/>
            <person name="Dunne R.L."/>
            <person name="Upcroft J.A."/>
            <person name="Upcroft P."/>
            <person name="White O."/>
            <person name="Salzberg S.L."/>
            <person name="Tang P."/>
            <person name="Chiu C.-H."/>
            <person name="Lee Y.-S."/>
            <person name="Embley T.M."/>
            <person name="Coombs G.H."/>
            <person name="Mottram J.C."/>
            <person name="Tachezy J."/>
            <person name="Fraser-Liggett C.M."/>
            <person name="Johnson P.J."/>
        </authorList>
    </citation>
    <scope>NUCLEOTIDE SEQUENCE [LARGE SCALE GENOMIC DNA]</scope>
    <source>
        <strain evidence="4">G3</strain>
    </source>
</reference>
<comment type="cofactor">
    <cofactor evidence="1">
        <name>Ca(2+)</name>
        <dbReference type="ChEBI" id="CHEBI:29108"/>
    </cofactor>
</comment>
<dbReference type="InterPro" id="IPR009448">
    <property type="entry name" value="UDP-g_GGtrans"/>
</dbReference>
<dbReference type="Pfam" id="PF18401">
    <property type="entry name" value="Thioredoxin_13"/>
    <property type="match status" value="1"/>
</dbReference>
<dbReference type="GO" id="GO:0005783">
    <property type="term" value="C:endoplasmic reticulum"/>
    <property type="evidence" value="ECO:0000318"/>
    <property type="project" value="GO_Central"/>
</dbReference>